<dbReference type="RefSeq" id="WP_284132915.1">
    <property type="nucleotide sequence ID" value="NZ_JASKYM010000004.1"/>
</dbReference>
<reference evidence="2 3" key="1">
    <citation type="submission" date="2023-05" db="EMBL/GenBank/DDBJ databases">
        <title>Rombocin, a short stable natural nisin variant, displays selective antimicrobial activity against Listeria monocytogenes and employs dual mode of action to kill target bacterial strains.</title>
        <authorList>
            <person name="Wambui J."/>
            <person name="Stephan R."/>
            <person name="Kuipers O.P."/>
        </authorList>
    </citation>
    <scope>NUCLEOTIDE SEQUENCE [LARGE SCALE GENOMIC DNA]</scope>
    <source>
        <strain evidence="2 3">RC002</strain>
    </source>
</reference>
<feature type="transmembrane region" description="Helical" evidence="1">
    <location>
        <begin position="205"/>
        <end position="233"/>
    </location>
</feature>
<keyword evidence="1" id="KW-1133">Transmembrane helix</keyword>
<dbReference type="SUPFAM" id="SSF158560">
    <property type="entry name" value="BH3980-like"/>
    <property type="match status" value="1"/>
</dbReference>
<accession>A0ABT7EAN5</accession>
<dbReference type="PANTHER" id="PTHR41307:SF1">
    <property type="entry name" value="MEMBRANE PROTEIN"/>
    <property type="match status" value="1"/>
</dbReference>
<keyword evidence="3" id="KW-1185">Reference proteome</keyword>
<dbReference type="Proteomes" id="UP001301012">
    <property type="component" value="Unassembled WGS sequence"/>
</dbReference>
<gene>
    <name evidence="2" type="ORF">QOZ84_10515</name>
</gene>
<comment type="caution">
    <text evidence="2">The sequence shown here is derived from an EMBL/GenBank/DDBJ whole genome shotgun (WGS) entry which is preliminary data.</text>
</comment>
<feature type="transmembrane region" description="Helical" evidence="1">
    <location>
        <begin position="104"/>
        <end position="125"/>
    </location>
</feature>
<proteinExistence type="predicted"/>
<name>A0ABT7EAN5_9FIRM</name>
<organism evidence="2 3">
    <name type="scientific">Romboutsia sedimentorum</name>
    <dbReference type="NCBI Taxonomy" id="1368474"/>
    <lineage>
        <taxon>Bacteria</taxon>
        <taxon>Bacillati</taxon>
        <taxon>Bacillota</taxon>
        <taxon>Clostridia</taxon>
        <taxon>Peptostreptococcales</taxon>
        <taxon>Peptostreptococcaceae</taxon>
        <taxon>Romboutsia</taxon>
    </lineage>
</organism>
<feature type="transmembrane region" description="Helical" evidence="1">
    <location>
        <begin position="75"/>
        <end position="92"/>
    </location>
</feature>
<dbReference type="PANTHER" id="PTHR41307">
    <property type="entry name" value="MEMBRANE PROTEIN-RELATED"/>
    <property type="match status" value="1"/>
</dbReference>
<evidence type="ECO:0008006" key="4">
    <source>
        <dbReference type="Google" id="ProtNLM"/>
    </source>
</evidence>
<keyword evidence="1" id="KW-0472">Membrane</keyword>
<dbReference type="EMBL" id="JASKYM010000004">
    <property type="protein sequence ID" value="MDK2563985.1"/>
    <property type="molecule type" value="Genomic_DNA"/>
</dbReference>
<evidence type="ECO:0000313" key="3">
    <source>
        <dbReference type="Proteomes" id="UP001301012"/>
    </source>
</evidence>
<evidence type="ECO:0000313" key="2">
    <source>
        <dbReference type="EMBL" id="MDK2563985.1"/>
    </source>
</evidence>
<evidence type="ECO:0000256" key="1">
    <source>
        <dbReference type="SAM" id="Phobius"/>
    </source>
</evidence>
<protein>
    <recommendedName>
        <fullName evidence="4">DUF1129 domain-containing protein</fullName>
    </recommendedName>
</protein>
<keyword evidence="1" id="KW-0812">Transmembrane</keyword>
<feature type="transmembrane region" description="Helical" evidence="1">
    <location>
        <begin position="170"/>
        <end position="193"/>
    </location>
</feature>
<feature type="transmembrane region" description="Helical" evidence="1">
    <location>
        <begin position="137"/>
        <end position="158"/>
    </location>
</feature>
<sequence length="244" mass="27416">MCISKEGEKFILDLNMYLMIGGKNEKEVKEFIEEAEQHLILGEKEGKSVKDIFGDSPEEYAKSVEAELPYDKKGVLNLGFIFIIGLVPWLFLNQLNYGSYKTSVLEAIGIPLILVVYLAFILLFAKKFAFKNIKFNISIYIFSVLEMVALVAVGLVGQNMEQIELFSEPTVRIIIFVLILVSIIIAITLKTTAPIFPFLINMPKILYYFFGLNLGNLDTVALLIGVVLMFIALKIETNSSPKVN</sequence>